<evidence type="ECO:0000256" key="2">
    <source>
        <dbReference type="ARBA" id="ARBA00020484"/>
    </source>
</evidence>
<feature type="binding site" evidence="7">
    <location>
        <begin position="65"/>
        <end position="69"/>
    </location>
    <ligand>
        <name>GTP</name>
        <dbReference type="ChEBI" id="CHEBI:37565"/>
    </ligand>
</feature>
<dbReference type="PROSITE" id="PS50823">
    <property type="entry name" value="KH_TYPE_2"/>
    <property type="match status" value="1"/>
</dbReference>
<dbReference type="InterPro" id="IPR030388">
    <property type="entry name" value="G_ERA_dom"/>
</dbReference>
<evidence type="ECO:0000256" key="8">
    <source>
        <dbReference type="PROSITE-ProRule" id="PRU01050"/>
    </source>
</evidence>
<evidence type="ECO:0000256" key="9">
    <source>
        <dbReference type="RuleBase" id="RU003761"/>
    </source>
</evidence>
<dbReference type="InterPro" id="IPR006073">
    <property type="entry name" value="GTP-bd"/>
</dbReference>
<dbReference type="InterPro" id="IPR004044">
    <property type="entry name" value="KH_dom_type_2"/>
</dbReference>
<protein>
    <recommendedName>
        <fullName evidence="2 7">GTPase Era</fullName>
    </recommendedName>
</protein>
<dbReference type="InterPro" id="IPR027417">
    <property type="entry name" value="P-loop_NTPase"/>
</dbReference>
<evidence type="ECO:0000256" key="5">
    <source>
        <dbReference type="ARBA" id="ARBA00022884"/>
    </source>
</evidence>
<dbReference type="Proteomes" id="UP000221024">
    <property type="component" value="Unassembled WGS sequence"/>
</dbReference>
<evidence type="ECO:0000256" key="3">
    <source>
        <dbReference type="ARBA" id="ARBA00022517"/>
    </source>
</evidence>
<sequence>MFDDIPDSHRSGYVSLVGKPNVGKSTLMNALLGQKLSIVTRKPQTTRHRIVGIHSGPEHQIIFQDTPGIIKPEYGLHNAMMDQVTTAIRDADLLLFLADATRDTPDTLSLEHIEDRPALLVLTKMDLIPQEQALPLVETYTGLRGFEEVVPTSSVTGFNLDVLLDTLRDMLPQGPPFYPKDQISEHPQRFFVAELIREQILEYFHEEVPYSTQVNIVEYTERDGSKDFIDAEIVVTRKSHKGILIGKGGQALKRLGKAARHTIEEFLGKSVYLQLHVKVRKDWRNREQFLRSYGYRE</sequence>
<dbReference type="InterPro" id="IPR005225">
    <property type="entry name" value="Small_GTP-bd"/>
</dbReference>
<dbReference type="PRINTS" id="PR00326">
    <property type="entry name" value="GTP1OBG"/>
</dbReference>
<comment type="subcellular location">
    <subcellularLocation>
        <location evidence="7">Cytoplasm</location>
    </subcellularLocation>
    <subcellularLocation>
        <location evidence="7">Cell membrane</location>
        <topology evidence="7">Peripheral membrane protein</topology>
    </subcellularLocation>
</comment>
<dbReference type="PANTHER" id="PTHR42698">
    <property type="entry name" value="GTPASE ERA"/>
    <property type="match status" value="1"/>
</dbReference>
<keyword evidence="7" id="KW-0472">Membrane</keyword>
<reference evidence="12 13" key="1">
    <citation type="submission" date="2017-10" db="EMBL/GenBank/DDBJ databases">
        <title>Draft genome of Longimonas halophila.</title>
        <authorList>
            <person name="Goh K.M."/>
            <person name="Shamsir M.S."/>
            <person name="Lim S.W."/>
        </authorList>
    </citation>
    <scope>NUCLEOTIDE SEQUENCE [LARGE SCALE GENOMIC DNA]</scope>
    <source>
        <strain evidence="12 13">KCTC 42399</strain>
    </source>
</reference>
<dbReference type="GO" id="GO:0005737">
    <property type="term" value="C:cytoplasm"/>
    <property type="evidence" value="ECO:0007669"/>
    <property type="project" value="UniProtKB-SubCell"/>
</dbReference>
<dbReference type="PROSITE" id="PS51713">
    <property type="entry name" value="G_ERA"/>
    <property type="match status" value="1"/>
</dbReference>
<keyword evidence="13" id="KW-1185">Reference proteome</keyword>
<comment type="caution">
    <text evidence="12">The sequence shown here is derived from an EMBL/GenBank/DDBJ whole genome shotgun (WGS) entry which is preliminary data.</text>
</comment>
<evidence type="ECO:0000256" key="7">
    <source>
        <dbReference type="HAMAP-Rule" id="MF_00367"/>
    </source>
</evidence>
<dbReference type="AlphaFoldDB" id="A0A2H3NZ59"/>
<feature type="binding site" evidence="7">
    <location>
        <begin position="123"/>
        <end position="126"/>
    </location>
    <ligand>
        <name>GTP</name>
        <dbReference type="ChEBI" id="CHEBI:37565"/>
    </ligand>
</feature>
<dbReference type="HAMAP" id="MF_00367">
    <property type="entry name" value="GTPase_Era"/>
    <property type="match status" value="1"/>
</dbReference>
<dbReference type="SUPFAM" id="SSF52540">
    <property type="entry name" value="P-loop containing nucleoside triphosphate hydrolases"/>
    <property type="match status" value="1"/>
</dbReference>
<dbReference type="InterPro" id="IPR009019">
    <property type="entry name" value="KH_sf_prok-type"/>
</dbReference>
<dbReference type="GO" id="GO:0000028">
    <property type="term" value="P:ribosomal small subunit assembly"/>
    <property type="evidence" value="ECO:0007669"/>
    <property type="project" value="TreeGrafter"/>
</dbReference>
<dbReference type="InterPro" id="IPR005662">
    <property type="entry name" value="GTPase_Era-like"/>
</dbReference>
<feature type="region of interest" description="G1" evidence="8">
    <location>
        <begin position="18"/>
        <end position="25"/>
    </location>
</feature>
<evidence type="ECO:0000259" key="10">
    <source>
        <dbReference type="PROSITE" id="PS50823"/>
    </source>
</evidence>
<dbReference type="OrthoDB" id="9805918at2"/>
<dbReference type="PANTHER" id="PTHR42698:SF2">
    <property type="entry name" value="GTPASE ERA-LIKE, CHLOROPLASTIC"/>
    <property type="match status" value="1"/>
</dbReference>
<dbReference type="RefSeq" id="WP_098061342.1">
    <property type="nucleotide sequence ID" value="NZ_PDEP01000003.1"/>
</dbReference>
<feature type="region of interest" description="G3" evidence="8">
    <location>
        <begin position="65"/>
        <end position="68"/>
    </location>
</feature>
<comment type="similarity">
    <text evidence="1 7 8 9">Belongs to the TRAFAC class TrmE-Era-EngA-EngB-Septin-like GTPase superfamily. Era GTPase family.</text>
</comment>
<dbReference type="Gene3D" id="3.30.300.20">
    <property type="match status" value="1"/>
</dbReference>
<evidence type="ECO:0000256" key="1">
    <source>
        <dbReference type="ARBA" id="ARBA00007921"/>
    </source>
</evidence>
<feature type="domain" description="Era-type G" evidence="11">
    <location>
        <begin position="10"/>
        <end position="173"/>
    </location>
</feature>
<keyword evidence="7" id="KW-1003">Cell membrane</keyword>
<dbReference type="NCBIfam" id="TIGR00231">
    <property type="entry name" value="small_GTP"/>
    <property type="match status" value="1"/>
</dbReference>
<dbReference type="FunFam" id="3.30.300.20:FF:000003">
    <property type="entry name" value="GTPase Era"/>
    <property type="match status" value="1"/>
</dbReference>
<feature type="region of interest" description="G5" evidence="8">
    <location>
        <begin position="152"/>
        <end position="154"/>
    </location>
</feature>
<feature type="region of interest" description="G2" evidence="8">
    <location>
        <begin position="44"/>
        <end position="48"/>
    </location>
</feature>
<keyword evidence="3 7" id="KW-0690">Ribosome biogenesis</keyword>
<dbReference type="GO" id="GO:0005525">
    <property type="term" value="F:GTP binding"/>
    <property type="evidence" value="ECO:0007669"/>
    <property type="project" value="UniProtKB-UniRule"/>
</dbReference>
<dbReference type="Gene3D" id="3.40.50.300">
    <property type="entry name" value="P-loop containing nucleotide triphosphate hydrolases"/>
    <property type="match status" value="1"/>
</dbReference>
<dbReference type="NCBIfam" id="NF000908">
    <property type="entry name" value="PRK00089.1"/>
    <property type="match status" value="1"/>
</dbReference>
<dbReference type="Pfam" id="PF07650">
    <property type="entry name" value="KH_2"/>
    <property type="match status" value="1"/>
</dbReference>
<evidence type="ECO:0000256" key="4">
    <source>
        <dbReference type="ARBA" id="ARBA00022741"/>
    </source>
</evidence>
<dbReference type="EMBL" id="PDEP01000003">
    <property type="protein sequence ID" value="PEN08303.1"/>
    <property type="molecule type" value="Genomic_DNA"/>
</dbReference>
<feature type="domain" description="KH type-2" evidence="10">
    <location>
        <begin position="204"/>
        <end position="281"/>
    </location>
</feature>
<gene>
    <name evidence="7" type="primary">era</name>
    <name evidence="12" type="ORF">CRI93_04085</name>
</gene>
<dbReference type="GO" id="GO:0005886">
    <property type="term" value="C:plasma membrane"/>
    <property type="evidence" value="ECO:0007669"/>
    <property type="project" value="UniProtKB-SubCell"/>
</dbReference>
<dbReference type="GO" id="GO:0043024">
    <property type="term" value="F:ribosomal small subunit binding"/>
    <property type="evidence" value="ECO:0007669"/>
    <property type="project" value="TreeGrafter"/>
</dbReference>
<evidence type="ECO:0000256" key="6">
    <source>
        <dbReference type="ARBA" id="ARBA00023134"/>
    </source>
</evidence>
<evidence type="ECO:0000259" key="11">
    <source>
        <dbReference type="PROSITE" id="PS51713"/>
    </source>
</evidence>
<name>A0A2H3NZ59_9BACT</name>
<dbReference type="CDD" id="cd22534">
    <property type="entry name" value="KH-II_Era"/>
    <property type="match status" value="1"/>
</dbReference>
<keyword evidence="7" id="KW-0699">rRNA-binding</keyword>
<keyword evidence="4 7" id="KW-0547">Nucleotide-binding</keyword>
<accession>A0A2H3NZ59</accession>
<proteinExistence type="inferred from homology"/>
<comment type="subunit">
    <text evidence="7">Monomer.</text>
</comment>
<dbReference type="CDD" id="cd04163">
    <property type="entry name" value="Era"/>
    <property type="match status" value="1"/>
</dbReference>
<evidence type="ECO:0000313" key="13">
    <source>
        <dbReference type="Proteomes" id="UP000221024"/>
    </source>
</evidence>
<keyword evidence="6 7" id="KW-0342">GTP-binding</keyword>
<keyword evidence="7" id="KW-0963">Cytoplasm</keyword>
<dbReference type="GO" id="GO:0003924">
    <property type="term" value="F:GTPase activity"/>
    <property type="evidence" value="ECO:0007669"/>
    <property type="project" value="UniProtKB-UniRule"/>
</dbReference>
<keyword evidence="5 7" id="KW-0694">RNA-binding</keyword>
<feature type="region of interest" description="G4" evidence="8">
    <location>
        <begin position="123"/>
        <end position="126"/>
    </location>
</feature>
<dbReference type="NCBIfam" id="TIGR00436">
    <property type="entry name" value="era"/>
    <property type="match status" value="1"/>
</dbReference>
<dbReference type="Pfam" id="PF01926">
    <property type="entry name" value="MMR_HSR1"/>
    <property type="match status" value="1"/>
</dbReference>
<dbReference type="GO" id="GO:0070181">
    <property type="term" value="F:small ribosomal subunit rRNA binding"/>
    <property type="evidence" value="ECO:0007669"/>
    <property type="project" value="UniProtKB-UniRule"/>
</dbReference>
<dbReference type="SUPFAM" id="SSF54814">
    <property type="entry name" value="Prokaryotic type KH domain (KH-domain type II)"/>
    <property type="match status" value="1"/>
</dbReference>
<evidence type="ECO:0000313" key="12">
    <source>
        <dbReference type="EMBL" id="PEN08303.1"/>
    </source>
</evidence>
<dbReference type="InterPro" id="IPR015946">
    <property type="entry name" value="KH_dom-like_a/b"/>
</dbReference>
<comment type="function">
    <text evidence="7">An essential GTPase that binds both GDP and GTP, with rapid nucleotide exchange. Plays a role in 16S rRNA processing and 30S ribosomal subunit biogenesis and possibly also in cell cycle regulation and energy metabolism.</text>
</comment>
<organism evidence="12 13">
    <name type="scientific">Longimonas halophila</name>
    <dbReference type="NCBI Taxonomy" id="1469170"/>
    <lineage>
        <taxon>Bacteria</taxon>
        <taxon>Pseudomonadati</taxon>
        <taxon>Rhodothermota</taxon>
        <taxon>Rhodothermia</taxon>
        <taxon>Rhodothermales</taxon>
        <taxon>Salisaetaceae</taxon>
        <taxon>Longimonas</taxon>
    </lineage>
</organism>
<feature type="binding site" evidence="7">
    <location>
        <begin position="18"/>
        <end position="25"/>
    </location>
    <ligand>
        <name>GTP</name>
        <dbReference type="ChEBI" id="CHEBI:37565"/>
    </ligand>
</feature>